<dbReference type="Pfam" id="PF03221">
    <property type="entry name" value="HTH_Tnp_Tc5"/>
    <property type="match status" value="1"/>
</dbReference>
<dbReference type="AlphaFoldDB" id="A0AAW1IUE5"/>
<dbReference type="GO" id="GO:0005634">
    <property type="term" value="C:nucleus"/>
    <property type="evidence" value="ECO:0007669"/>
    <property type="project" value="UniProtKB-SubCell"/>
</dbReference>
<comment type="caution">
    <text evidence="5">The sequence shown here is derived from an EMBL/GenBank/DDBJ whole genome shotgun (WGS) entry which is preliminary data.</text>
</comment>
<dbReference type="InterPro" id="IPR006600">
    <property type="entry name" value="HTH_CenpB_DNA-bd_dom"/>
</dbReference>
<keyword evidence="6" id="KW-1185">Reference proteome</keyword>
<organism evidence="5 6">
    <name type="scientific">Popillia japonica</name>
    <name type="common">Japanese beetle</name>
    <dbReference type="NCBI Taxonomy" id="7064"/>
    <lineage>
        <taxon>Eukaryota</taxon>
        <taxon>Metazoa</taxon>
        <taxon>Ecdysozoa</taxon>
        <taxon>Arthropoda</taxon>
        <taxon>Hexapoda</taxon>
        <taxon>Insecta</taxon>
        <taxon>Pterygota</taxon>
        <taxon>Neoptera</taxon>
        <taxon>Endopterygota</taxon>
        <taxon>Coleoptera</taxon>
        <taxon>Polyphaga</taxon>
        <taxon>Scarabaeiformia</taxon>
        <taxon>Scarabaeidae</taxon>
        <taxon>Rutelinae</taxon>
        <taxon>Popillia</taxon>
    </lineage>
</organism>
<gene>
    <name evidence="5" type="ORF">QE152_g34152</name>
</gene>
<reference evidence="5 6" key="1">
    <citation type="journal article" date="2024" name="BMC Genomics">
        <title>De novo assembly and annotation of Popillia japonica's genome with initial clues to its potential as an invasive pest.</title>
        <authorList>
            <person name="Cucini C."/>
            <person name="Boschi S."/>
            <person name="Funari R."/>
            <person name="Cardaioli E."/>
            <person name="Iannotti N."/>
            <person name="Marturano G."/>
            <person name="Paoli F."/>
            <person name="Bruttini M."/>
            <person name="Carapelli A."/>
            <person name="Frati F."/>
            <person name="Nardi F."/>
        </authorList>
    </citation>
    <scope>NUCLEOTIDE SEQUENCE [LARGE SCALE GENOMIC DNA]</scope>
    <source>
        <strain evidence="5">DMR45628</strain>
    </source>
</reference>
<keyword evidence="3" id="KW-0539">Nucleus</keyword>
<sequence length="336" mass="38855">MHSCIHLFFYKPTHTEVAMAPTRKHLALTIKQKYDILEKLIRGHLGKDLAKEYNVGTSTISDVKRNSEKIKSYVNSCISAPICKKKLRKPEYPKMESELYDWFLKQRQRHSVITSEILMEKAKHLYAKHYDNDKFVANRGWLTNFKKSVEERGISKCIKSITIKDTTFLLSSAWEKVSPDIIAKSWRNILLTPSDESSSSEYDENDLIPEKKMQCNQNTNARSAGDVNDIVSMLNNIGAVETPFTDLEVHEWIDTDSKFLNSSVSDDSDEYGNECRQKNFVKHQDAVNSFNICLQWEEENNVDLVGLITLRRLREEAVMNCQKTLHQQKITSFYGE</sequence>
<dbReference type="Proteomes" id="UP001458880">
    <property type="component" value="Unassembled WGS sequence"/>
</dbReference>
<dbReference type="Pfam" id="PF04218">
    <property type="entry name" value="CENP-B_N"/>
    <property type="match status" value="1"/>
</dbReference>
<dbReference type="EMBL" id="JASPKY010000540">
    <property type="protein sequence ID" value="KAK9693523.1"/>
    <property type="molecule type" value="Genomic_DNA"/>
</dbReference>
<name>A0AAW1IUE5_POPJA</name>
<protein>
    <submittedName>
        <fullName evidence="5">CENP-B N-terminal DNA-binding domain</fullName>
    </submittedName>
</protein>
<comment type="subcellular location">
    <subcellularLocation>
        <location evidence="1">Nucleus</location>
    </subcellularLocation>
</comment>
<dbReference type="InterPro" id="IPR009057">
    <property type="entry name" value="Homeodomain-like_sf"/>
</dbReference>
<proteinExistence type="predicted"/>
<dbReference type="PANTHER" id="PTHR19303">
    <property type="entry name" value="TRANSPOSON"/>
    <property type="match status" value="1"/>
</dbReference>
<evidence type="ECO:0000256" key="3">
    <source>
        <dbReference type="ARBA" id="ARBA00023242"/>
    </source>
</evidence>
<feature type="domain" description="HTH CENPB-type" evidence="4">
    <location>
        <begin position="83"/>
        <end position="155"/>
    </location>
</feature>
<dbReference type="InterPro" id="IPR050863">
    <property type="entry name" value="CenT-Element_Derived"/>
</dbReference>
<dbReference type="PANTHER" id="PTHR19303:SF73">
    <property type="entry name" value="PROTEIN PDC2"/>
    <property type="match status" value="1"/>
</dbReference>
<evidence type="ECO:0000313" key="6">
    <source>
        <dbReference type="Proteomes" id="UP001458880"/>
    </source>
</evidence>
<dbReference type="GO" id="GO:0003677">
    <property type="term" value="F:DNA binding"/>
    <property type="evidence" value="ECO:0007669"/>
    <property type="project" value="UniProtKB-KW"/>
</dbReference>
<dbReference type="SMART" id="SM00674">
    <property type="entry name" value="CENPB"/>
    <property type="match status" value="1"/>
</dbReference>
<keyword evidence="2 5" id="KW-0238">DNA-binding</keyword>
<evidence type="ECO:0000259" key="4">
    <source>
        <dbReference type="PROSITE" id="PS51253"/>
    </source>
</evidence>
<dbReference type="InterPro" id="IPR007889">
    <property type="entry name" value="HTH_Psq"/>
</dbReference>
<evidence type="ECO:0000313" key="5">
    <source>
        <dbReference type="EMBL" id="KAK9693523.1"/>
    </source>
</evidence>
<accession>A0AAW1IUE5</accession>
<dbReference type="Gene3D" id="1.10.10.60">
    <property type="entry name" value="Homeodomain-like"/>
    <property type="match status" value="2"/>
</dbReference>
<evidence type="ECO:0000256" key="2">
    <source>
        <dbReference type="ARBA" id="ARBA00023125"/>
    </source>
</evidence>
<evidence type="ECO:0000256" key="1">
    <source>
        <dbReference type="ARBA" id="ARBA00004123"/>
    </source>
</evidence>
<dbReference type="PROSITE" id="PS51253">
    <property type="entry name" value="HTH_CENPB"/>
    <property type="match status" value="1"/>
</dbReference>
<dbReference type="SUPFAM" id="SSF46689">
    <property type="entry name" value="Homeodomain-like"/>
    <property type="match status" value="2"/>
</dbReference>